<proteinExistence type="predicted"/>
<gene>
    <name evidence="1" type="ORF">LTR37_013671</name>
</gene>
<evidence type="ECO:0000313" key="1">
    <source>
        <dbReference type="EMBL" id="KAK3704697.1"/>
    </source>
</evidence>
<accession>A0ACC3MVN8</accession>
<comment type="caution">
    <text evidence="1">The sequence shown here is derived from an EMBL/GenBank/DDBJ whole genome shotgun (WGS) entry which is preliminary data.</text>
</comment>
<name>A0ACC3MVN8_9PEZI</name>
<sequence length="126" mass="13829">MSVNQAPAASPFNMHRVKLAQNPDFTRDAVKSYGHALRKFNIKPTLPGPFDMVDELVQPEGHRMQKLFGRTPNVSARRLVMQDESGKVGEVSAMNISNDAQYLAQVNIGTPAQAMNLNFDTGSADL</sequence>
<dbReference type="EMBL" id="JAUTXU010000136">
    <property type="protein sequence ID" value="KAK3704697.1"/>
    <property type="molecule type" value="Genomic_DNA"/>
</dbReference>
<evidence type="ECO:0000313" key="2">
    <source>
        <dbReference type="Proteomes" id="UP001281147"/>
    </source>
</evidence>
<dbReference type="Proteomes" id="UP001281147">
    <property type="component" value="Unassembled WGS sequence"/>
</dbReference>
<reference evidence="1" key="1">
    <citation type="submission" date="2023-07" db="EMBL/GenBank/DDBJ databases">
        <title>Black Yeasts Isolated from many extreme environments.</title>
        <authorList>
            <person name="Coleine C."/>
            <person name="Stajich J.E."/>
            <person name="Selbmann L."/>
        </authorList>
    </citation>
    <scope>NUCLEOTIDE SEQUENCE</scope>
    <source>
        <strain evidence="1">CCFEE 5714</strain>
    </source>
</reference>
<protein>
    <submittedName>
        <fullName evidence="1">Uncharacterized protein</fullName>
    </submittedName>
</protein>
<keyword evidence="2" id="KW-1185">Reference proteome</keyword>
<organism evidence="1 2">
    <name type="scientific">Vermiconidia calcicola</name>
    <dbReference type="NCBI Taxonomy" id="1690605"/>
    <lineage>
        <taxon>Eukaryota</taxon>
        <taxon>Fungi</taxon>
        <taxon>Dikarya</taxon>
        <taxon>Ascomycota</taxon>
        <taxon>Pezizomycotina</taxon>
        <taxon>Dothideomycetes</taxon>
        <taxon>Dothideomycetidae</taxon>
        <taxon>Mycosphaerellales</taxon>
        <taxon>Extremaceae</taxon>
        <taxon>Vermiconidia</taxon>
    </lineage>
</organism>